<evidence type="ECO:0008006" key="4">
    <source>
        <dbReference type="Google" id="ProtNLM"/>
    </source>
</evidence>
<dbReference type="AlphaFoldDB" id="A0A7W9M0M6"/>
<proteinExistence type="predicted"/>
<reference evidence="2 3" key="1">
    <citation type="submission" date="2020-08" db="EMBL/GenBank/DDBJ databases">
        <title>Sequencing the genomes of 1000 actinobacteria strains.</title>
        <authorList>
            <person name="Klenk H.-P."/>
        </authorList>
    </citation>
    <scope>NUCLEOTIDE SEQUENCE [LARGE SCALE GENOMIC DNA]</scope>
    <source>
        <strain evidence="2 3">DSM 45486</strain>
    </source>
</reference>
<sequence length="180" mass="19090">MMDQESSPSGHDDWAVLVDPGWRPGFPDDQPPARAMVGGWPLDEQGNPGLFQPNPDFVPANADSPTDPVDAVLRLINRGEADVDALIPTIRNAVLEVAVSEDGRLLTGPAPDGAPCVAVATAAVHRKRVGTEHWGQITADQLVQVLPEDTDILLNPDGPASMRLVASAMRANVEQDPGAR</sequence>
<name>A0A7W9M0M6_9PSEU</name>
<evidence type="ECO:0000256" key="1">
    <source>
        <dbReference type="SAM" id="MobiDB-lite"/>
    </source>
</evidence>
<feature type="region of interest" description="Disordered" evidence="1">
    <location>
        <begin position="1"/>
        <end position="46"/>
    </location>
</feature>
<dbReference type="RefSeq" id="WP_184920262.1">
    <property type="nucleotide sequence ID" value="NZ_JACHMO010000001.1"/>
</dbReference>
<gene>
    <name evidence="2" type="ORF">F4560_002882</name>
</gene>
<accession>A0A7W9M0M6</accession>
<dbReference type="Proteomes" id="UP000552097">
    <property type="component" value="Unassembled WGS sequence"/>
</dbReference>
<keyword evidence="3" id="KW-1185">Reference proteome</keyword>
<evidence type="ECO:0000313" key="3">
    <source>
        <dbReference type="Proteomes" id="UP000552097"/>
    </source>
</evidence>
<comment type="caution">
    <text evidence="2">The sequence shown here is derived from an EMBL/GenBank/DDBJ whole genome shotgun (WGS) entry which is preliminary data.</text>
</comment>
<protein>
    <recommendedName>
        <fullName evidence="4">Type VII secretion system-associated protein</fullName>
    </recommendedName>
</protein>
<organism evidence="2 3">
    <name type="scientific">Saccharothrix ecbatanensis</name>
    <dbReference type="NCBI Taxonomy" id="1105145"/>
    <lineage>
        <taxon>Bacteria</taxon>
        <taxon>Bacillati</taxon>
        <taxon>Actinomycetota</taxon>
        <taxon>Actinomycetes</taxon>
        <taxon>Pseudonocardiales</taxon>
        <taxon>Pseudonocardiaceae</taxon>
        <taxon>Saccharothrix</taxon>
    </lineage>
</organism>
<dbReference type="InterPro" id="IPR047659">
    <property type="entry name" value="T7SS_assoc"/>
</dbReference>
<dbReference type="EMBL" id="JACHMO010000001">
    <property type="protein sequence ID" value="MBB5803114.1"/>
    <property type="molecule type" value="Genomic_DNA"/>
</dbReference>
<dbReference type="NCBIfam" id="NF033532">
    <property type="entry name" value="lone7para_assoc"/>
    <property type="match status" value="1"/>
</dbReference>
<evidence type="ECO:0000313" key="2">
    <source>
        <dbReference type="EMBL" id="MBB5803114.1"/>
    </source>
</evidence>